<evidence type="ECO:0000256" key="1">
    <source>
        <dbReference type="SAM" id="MobiDB-lite"/>
    </source>
</evidence>
<keyword evidence="2" id="KW-1133">Transmembrane helix</keyword>
<reference evidence="3" key="2">
    <citation type="submission" date="2021-09" db="EMBL/GenBank/DDBJ databases">
        <authorList>
            <person name="Jia N."/>
            <person name="Wang J."/>
            <person name="Shi W."/>
            <person name="Du L."/>
            <person name="Sun Y."/>
            <person name="Zhan W."/>
            <person name="Jiang J."/>
            <person name="Wang Q."/>
            <person name="Zhang B."/>
            <person name="Ji P."/>
            <person name="Sakyi L.B."/>
            <person name="Cui X."/>
            <person name="Yuan T."/>
            <person name="Jiang B."/>
            <person name="Yang W."/>
            <person name="Lam T.T.-Y."/>
            <person name="Chang Q."/>
            <person name="Ding S."/>
            <person name="Wang X."/>
            <person name="Zhu J."/>
            <person name="Ruan X."/>
            <person name="Zhao L."/>
            <person name="Wei J."/>
            <person name="Que T."/>
            <person name="Du C."/>
            <person name="Cheng J."/>
            <person name="Dai P."/>
            <person name="Han X."/>
            <person name="Huang E."/>
            <person name="Gao Y."/>
            <person name="Liu J."/>
            <person name="Shao H."/>
            <person name="Ye R."/>
            <person name="Li L."/>
            <person name="Wei W."/>
            <person name="Wang X."/>
            <person name="Wang C."/>
            <person name="Huo Q."/>
            <person name="Li W."/>
            <person name="Guo W."/>
            <person name="Chen H."/>
            <person name="Chen S."/>
            <person name="Zhou L."/>
            <person name="Zhou L."/>
            <person name="Ni X."/>
            <person name="Tian J."/>
            <person name="Zhou Y."/>
            <person name="Sheng Y."/>
            <person name="Liu T."/>
            <person name="Pan Y."/>
            <person name="Xia L."/>
            <person name="Li J."/>
            <person name="Zhao F."/>
            <person name="Cao W."/>
        </authorList>
    </citation>
    <scope>NUCLEOTIDE SEQUENCE</scope>
    <source>
        <strain evidence="3">Rsan-2018</strain>
        <tissue evidence="3">Larvae</tissue>
    </source>
</reference>
<reference evidence="3" key="1">
    <citation type="journal article" date="2020" name="Cell">
        <title>Large-Scale Comparative Analyses of Tick Genomes Elucidate Their Genetic Diversity and Vector Capacities.</title>
        <authorList>
            <consortium name="Tick Genome and Microbiome Consortium (TIGMIC)"/>
            <person name="Jia N."/>
            <person name="Wang J."/>
            <person name="Shi W."/>
            <person name="Du L."/>
            <person name="Sun Y."/>
            <person name="Zhan W."/>
            <person name="Jiang J.F."/>
            <person name="Wang Q."/>
            <person name="Zhang B."/>
            <person name="Ji P."/>
            <person name="Bell-Sakyi L."/>
            <person name="Cui X.M."/>
            <person name="Yuan T.T."/>
            <person name="Jiang B.G."/>
            <person name="Yang W.F."/>
            <person name="Lam T.T."/>
            <person name="Chang Q.C."/>
            <person name="Ding S.J."/>
            <person name="Wang X.J."/>
            <person name="Zhu J.G."/>
            <person name="Ruan X.D."/>
            <person name="Zhao L."/>
            <person name="Wei J.T."/>
            <person name="Ye R.Z."/>
            <person name="Que T.C."/>
            <person name="Du C.H."/>
            <person name="Zhou Y.H."/>
            <person name="Cheng J.X."/>
            <person name="Dai P.F."/>
            <person name="Guo W.B."/>
            <person name="Han X.H."/>
            <person name="Huang E.J."/>
            <person name="Li L.F."/>
            <person name="Wei W."/>
            <person name="Gao Y.C."/>
            <person name="Liu J.Z."/>
            <person name="Shao H.Z."/>
            <person name="Wang X."/>
            <person name="Wang C.C."/>
            <person name="Yang T.C."/>
            <person name="Huo Q.B."/>
            <person name="Li W."/>
            <person name="Chen H.Y."/>
            <person name="Chen S.E."/>
            <person name="Zhou L.G."/>
            <person name="Ni X.B."/>
            <person name="Tian J.H."/>
            <person name="Sheng Y."/>
            <person name="Liu T."/>
            <person name="Pan Y.S."/>
            <person name="Xia L.Y."/>
            <person name="Li J."/>
            <person name="Zhao F."/>
            <person name="Cao W.C."/>
        </authorList>
    </citation>
    <scope>NUCLEOTIDE SEQUENCE</scope>
    <source>
        <strain evidence="3">Rsan-2018</strain>
    </source>
</reference>
<protein>
    <submittedName>
        <fullName evidence="3">Uncharacterized protein</fullName>
    </submittedName>
</protein>
<organism evidence="3 4">
    <name type="scientific">Rhipicephalus sanguineus</name>
    <name type="common">Brown dog tick</name>
    <name type="synonym">Ixodes sanguineus</name>
    <dbReference type="NCBI Taxonomy" id="34632"/>
    <lineage>
        <taxon>Eukaryota</taxon>
        <taxon>Metazoa</taxon>
        <taxon>Ecdysozoa</taxon>
        <taxon>Arthropoda</taxon>
        <taxon>Chelicerata</taxon>
        <taxon>Arachnida</taxon>
        <taxon>Acari</taxon>
        <taxon>Parasitiformes</taxon>
        <taxon>Ixodida</taxon>
        <taxon>Ixodoidea</taxon>
        <taxon>Ixodidae</taxon>
        <taxon>Rhipicephalinae</taxon>
        <taxon>Rhipicephalus</taxon>
        <taxon>Rhipicephalus</taxon>
    </lineage>
</organism>
<sequence length="906" mass="100279">MGGKKKSLRTLSVPSTEETETHHSQAQKTSPLVIVLVVAATLAVLTVILMGFILRSTTTSAMKHNDTDETAGPRGFCCIDEAAQVASVLNASGDLCEDFYGYVCSRHEDPNSNYMSPVFRMFMKWRLVRLLRLSSRRSDAGALLAALRSGITAKRVPLEVVPAAILNMTSAIATWARAVLSVADLPTIVRFFAEASLRYGLPSGVSFVPISPASDDSPSELSLVRNAKCDAILASRNLTAAAIVKAFNKIWNTTIQAEHVVDFGKAMSKLRSREDEGNLKESLMDSPFSALPNKVWNDIVSEFVSPAYPNVSTVRQAKGDRLNDVLSAMANAANRQVAAAYIVTCTSLNAYEEMRAVMDDARIGDYLPSCDELAVCELEEVFKAEAISTQTSDDYIRDYFSYVVDNVAARAMTSSTPGLFSSSDKKSVIRYLKGMKLMLPKEVAVSDLHVPNFNTSHSFAQNLLLARSYSFDLRKARVAKDIPGVRHLFRPEVIRRDNVVFVPSNLYMLLKINASARRAVNIPAIGVGMATEVWSFLLEKTTWTQETLSNIEARRTCFRRIEPSNHSEEDDRGWLKAFSLSLGFASVIDPERQEGWGNSHTVGKVIQDINKRRSATTKETTPNERSAQDQDRTTVTNRNNNPPTNTNQEETWHPRYAPRLNPDAFIAVIKPKVTCRLAKYKGQCVFAEAIHKALLQATEATDPHIDFTQYGLYPIWDQNIIVINTPREDLIHIILKITTLVFPDKSVPVHSYLKPTDKMGRGVIRIANPISTDYIVERTVSPANKVIGARRLGTTNLVVLTFEHANIPRNVLIFGENSPVQKYRKTVPTCSRCGTIGHRNDVCPNPSTPPNSCPSCGKGGDVNLADHECLSGWLLCNAPHTTGARQCPKRFWPASKGHRYDNESNP</sequence>
<feature type="compositionally biased region" description="Low complexity" evidence="1">
    <location>
        <begin position="633"/>
        <end position="649"/>
    </location>
</feature>
<keyword evidence="4" id="KW-1185">Reference proteome</keyword>
<proteinExistence type="predicted"/>
<dbReference type="SUPFAM" id="SSF55486">
    <property type="entry name" value="Metalloproteases ('zincins'), catalytic domain"/>
    <property type="match status" value="1"/>
</dbReference>
<evidence type="ECO:0000313" key="3">
    <source>
        <dbReference type="EMBL" id="KAH7961411.1"/>
    </source>
</evidence>
<accession>A0A9D4SZU0</accession>
<feature type="region of interest" description="Disordered" evidence="1">
    <location>
        <begin position="593"/>
        <end position="655"/>
    </location>
</feature>
<feature type="region of interest" description="Disordered" evidence="1">
    <location>
        <begin position="1"/>
        <end position="24"/>
    </location>
</feature>
<feature type="transmembrane region" description="Helical" evidence="2">
    <location>
        <begin position="32"/>
        <end position="54"/>
    </location>
</feature>
<keyword evidence="2" id="KW-0472">Membrane</keyword>
<comment type="caution">
    <text evidence="3">The sequence shown here is derived from an EMBL/GenBank/DDBJ whole genome shotgun (WGS) entry which is preliminary data.</text>
</comment>
<dbReference type="AlphaFoldDB" id="A0A9D4SZU0"/>
<evidence type="ECO:0000313" key="4">
    <source>
        <dbReference type="Proteomes" id="UP000821837"/>
    </source>
</evidence>
<dbReference type="Proteomes" id="UP000821837">
    <property type="component" value="Chromosome 3"/>
</dbReference>
<name>A0A9D4SZU0_RHISA</name>
<gene>
    <name evidence="3" type="ORF">HPB52_008905</name>
</gene>
<keyword evidence="2" id="KW-0812">Transmembrane</keyword>
<evidence type="ECO:0000256" key="2">
    <source>
        <dbReference type="SAM" id="Phobius"/>
    </source>
</evidence>
<dbReference type="EMBL" id="JABSTV010001249">
    <property type="protein sequence ID" value="KAH7961411.1"/>
    <property type="molecule type" value="Genomic_DNA"/>
</dbReference>